<proteinExistence type="predicted"/>
<comment type="caution">
    <text evidence="3">The sequence shown here is derived from an EMBL/GenBank/DDBJ whole genome shotgun (WGS) entry which is preliminary data.</text>
</comment>
<evidence type="ECO:0000256" key="1">
    <source>
        <dbReference type="SAM" id="Coils"/>
    </source>
</evidence>
<keyword evidence="1" id="KW-0175">Coiled coil</keyword>
<evidence type="ECO:0000313" key="4">
    <source>
        <dbReference type="Proteomes" id="UP001300502"/>
    </source>
</evidence>
<sequence length="107" mass="12835">MRDKIDSTLLEQLRFWNNQQQDTVEKEKLHTPNRFEETKSKVENFLSKLKQENEKLFQNVAQHNVEVEPREESFIEMNIFIDNSLGQLVKNEQELSSSQDKPWIEEL</sequence>
<protein>
    <submittedName>
        <fullName evidence="3">Uncharacterized protein</fullName>
    </submittedName>
</protein>
<accession>A0AAV9IBM5</accession>
<dbReference type="AlphaFoldDB" id="A0AAV9IBM5"/>
<dbReference type="EMBL" id="JANCYU010000025">
    <property type="protein sequence ID" value="KAK4524721.1"/>
    <property type="molecule type" value="Genomic_DNA"/>
</dbReference>
<evidence type="ECO:0000313" key="2">
    <source>
        <dbReference type="EMBL" id="KAK4522256.1"/>
    </source>
</evidence>
<organism evidence="3 4">
    <name type="scientific">Galdieria yellowstonensis</name>
    <dbReference type="NCBI Taxonomy" id="3028027"/>
    <lineage>
        <taxon>Eukaryota</taxon>
        <taxon>Rhodophyta</taxon>
        <taxon>Bangiophyceae</taxon>
        <taxon>Galdieriales</taxon>
        <taxon>Galdieriaceae</taxon>
        <taxon>Galdieria</taxon>
    </lineage>
</organism>
<gene>
    <name evidence="2" type="ORF">GAYE_HPEPCTG121G0136</name>
    <name evidence="3" type="ORF">GAYE_SCF05G2624</name>
</gene>
<dbReference type="Proteomes" id="UP001300502">
    <property type="component" value="Unassembled WGS sequence"/>
</dbReference>
<feature type="coiled-coil region" evidence="1">
    <location>
        <begin position="35"/>
        <end position="66"/>
    </location>
</feature>
<name>A0AAV9IBM5_9RHOD</name>
<reference evidence="3 4" key="1">
    <citation type="submission" date="2022-07" db="EMBL/GenBank/DDBJ databases">
        <title>Genome-wide signatures of adaptation to extreme environments.</title>
        <authorList>
            <person name="Cho C.H."/>
            <person name="Yoon H.S."/>
        </authorList>
    </citation>
    <scope>NUCLEOTIDE SEQUENCE [LARGE SCALE GENOMIC DNA]</scope>
    <source>
        <strain evidence="3 4">108.79 E11</strain>
    </source>
</reference>
<evidence type="ECO:0000313" key="3">
    <source>
        <dbReference type="EMBL" id="KAK4524721.1"/>
    </source>
</evidence>
<keyword evidence="4" id="KW-1185">Reference proteome</keyword>
<dbReference type="EMBL" id="JANCYU010000002">
    <property type="protein sequence ID" value="KAK4522256.1"/>
    <property type="molecule type" value="Genomic_DNA"/>
</dbReference>